<dbReference type="InterPro" id="IPR006059">
    <property type="entry name" value="SBP"/>
</dbReference>
<sequence length="438" mass="49349">MSKLFKFVSFMLLAMLFLTACNGGSDDSAAADDEENGEDPETTTETIGDGEIELVFWEFGNTGYDRLIEEYVEENPNITINLQNSDMNDVHDNLFTSVSAGSGAPDIAMVEEAQIERYRNAEDAFNNLYDLGAESVVDNYLDWVFQNGESADGDFLFGLPTDIGPTVMFYRTDVFEEAGFDSSPEAVSELIETWEDYEAVAREINDETGKLMTDAGELVFNARRDQATQQYFDEDDELIIDEHPQIREAYDYVANLFEDELVGDIPLWTPEWFAGMEEGTYATMLAPAWMQGQIKDNSPEEGIWSITTMPEGAGNWGGSYLTVPEESEHPEEAYAFIEWLTAPEQQLEAFLGYGLFPSSPQVYEMPEFMDYEDDYFGGIATAQVFSEAAQQVIPVYKGRLYYPVDEELKQAIDNMSAGDDPDDEWEAALQRIEGILRR</sequence>
<dbReference type="Pfam" id="PF13416">
    <property type="entry name" value="SBP_bac_8"/>
    <property type="match status" value="1"/>
</dbReference>
<feature type="compositionally biased region" description="Acidic residues" evidence="1">
    <location>
        <begin position="29"/>
        <end position="46"/>
    </location>
</feature>
<keyword evidence="2" id="KW-0732">Signal</keyword>
<organism evidence="3 4">
    <name type="scientific">Pelagirhabdus alkalitolerans</name>
    <dbReference type="NCBI Taxonomy" id="1612202"/>
    <lineage>
        <taxon>Bacteria</taxon>
        <taxon>Bacillati</taxon>
        <taxon>Bacillota</taxon>
        <taxon>Bacilli</taxon>
        <taxon>Bacillales</taxon>
        <taxon>Bacillaceae</taxon>
        <taxon>Pelagirhabdus</taxon>
    </lineage>
</organism>
<dbReference type="EMBL" id="FMYI01000001">
    <property type="protein sequence ID" value="SDB84297.1"/>
    <property type="molecule type" value="Genomic_DNA"/>
</dbReference>
<dbReference type="Proteomes" id="UP000242949">
    <property type="component" value="Unassembled WGS sequence"/>
</dbReference>
<dbReference type="AlphaFoldDB" id="A0A1G6GQL0"/>
<evidence type="ECO:0000313" key="4">
    <source>
        <dbReference type="Proteomes" id="UP000242949"/>
    </source>
</evidence>
<dbReference type="PANTHER" id="PTHR43649">
    <property type="entry name" value="ARABINOSE-BINDING PROTEIN-RELATED"/>
    <property type="match status" value="1"/>
</dbReference>
<evidence type="ECO:0000313" key="3">
    <source>
        <dbReference type="EMBL" id="SDB84297.1"/>
    </source>
</evidence>
<feature type="signal peptide" evidence="2">
    <location>
        <begin position="1"/>
        <end position="20"/>
    </location>
</feature>
<protein>
    <submittedName>
        <fullName evidence="3">Carbohydrate ABC transporter substrate-binding protein, CUT1 family</fullName>
    </submittedName>
</protein>
<dbReference type="STRING" id="1612202.SAMN05421734_101403"/>
<feature type="region of interest" description="Disordered" evidence="1">
    <location>
        <begin position="26"/>
        <end position="46"/>
    </location>
</feature>
<evidence type="ECO:0000256" key="1">
    <source>
        <dbReference type="SAM" id="MobiDB-lite"/>
    </source>
</evidence>
<dbReference type="InterPro" id="IPR050490">
    <property type="entry name" value="Bact_solute-bd_prot1"/>
</dbReference>
<dbReference type="OrthoDB" id="9768630at2"/>
<dbReference type="RefSeq" id="WP_090792466.1">
    <property type="nucleotide sequence ID" value="NZ_FMYI01000001.1"/>
</dbReference>
<gene>
    <name evidence="3" type="ORF">SAMN05421734_101403</name>
</gene>
<reference evidence="4" key="1">
    <citation type="submission" date="2016-09" db="EMBL/GenBank/DDBJ databases">
        <authorList>
            <person name="Varghese N."/>
            <person name="Submissions S."/>
        </authorList>
    </citation>
    <scope>NUCLEOTIDE SEQUENCE [LARGE SCALE GENOMIC DNA]</scope>
    <source>
        <strain evidence="4">S5</strain>
    </source>
</reference>
<dbReference type="SUPFAM" id="SSF53850">
    <property type="entry name" value="Periplasmic binding protein-like II"/>
    <property type="match status" value="1"/>
</dbReference>
<proteinExistence type="predicted"/>
<keyword evidence="4" id="KW-1185">Reference proteome</keyword>
<dbReference type="PANTHER" id="PTHR43649:SF32">
    <property type="entry name" value="SUGAR BINDING SECRETED PROTEIN"/>
    <property type="match status" value="1"/>
</dbReference>
<evidence type="ECO:0000256" key="2">
    <source>
        <dbReference type="SAM" id="SignalP"/>
    </source>
</evidence>
<dbReference type="Gene3D" id="3.40.190.10">
    <property type="entry name" value="Periplasmic binding protein-like II"/>
    <property type="match status" value="1"/>
</dbReference>
<feature type="chain" id="PRO_5039580910" evidence="2">
    <location>
        <begin position="21"/>
        <end position="438"/>
    </location>
</feature>
<dbReference type="PROSITE" id="PS51257">
    <property type="entry name" value="PROKAR_LIPOPROTEIN"/>
    <property type="match status" value="1"/>
</dbReference>
<accession>A0A1G6GQL0</accession>
<name>A0A1G6GQL0_9BACI</name>